<proteinExistence type="predicted"/>
<feature type="region of interest" description="Disordered" evidence="1">
    <location>
        <begin position="1"/>
        <end position="145"/>
    </location>
</feature>
<feature type="compositionally biased region" description="Basic and acidic residues" evidence="1">
    <location>
        <begin position="1"/>
        <end position="12"/>
    </location>
</feature>
<evidence type="ECO:0000313" key="2">
    <source>
        <dbReference type="EMBL" id="CAA9350610.1"/>
    </source>
</evidence>
<feature type="compositionally biased region" description="Gly residues" evidence="1">
    <location>
        <begin position="64"/>
        <end position="73"/>
    </location>
</feature>
<organism evidence="2">
    <name type="scientific">uncultured Nocardioidaceae bacterium</name>
    <dbReference type="NCBI Taxonomy" id="253824"/>
    <lineage>
        <taxon>Bacteria</taxon>
        <taxon>Bacillati</taxon>
        <taxon>Actinomycetota</taxon>
        <taxon>Actinomycetes</taxon>
        <taxon>Propionibacteriales</taxon>
        <taxon>Nocardioidaceae</taxon>
        <taxon>environmental samples</taxon>
    </lineage>
</organism>
<feature type="non-terminal residue" evidence="2">
    <location>
        <position position="1"/>
    </location>
</feature>
<feature type="compositionally biased region" description="Low complexity" evidence="1">
    <location>
        <begin position="134"/>
        <end position="145"/>
    </location>
</feature>
<accession>A0A6J4M684</accession>
<evidence type="ECO:0000256" key="1">
    <source>
        <dbReference type="SAM" id="MobiDB-lite"/>
    </source>
</evidence>
<feature type="compositionally biased region" description="Basic and acidic residues" evidence="1">
    <location>
        <begin position="33"/>
        <end position="48"/>
    </location>
</feature>
<dbReference type="AlphaFoldDB" id="A0A6J4M684"/>
<name>A0A6J4M684_9ACTN</name>
<reference evidence="2" key="1">
    <citation type="submission" date="2020-02" db="EMBL/GenBank/DDBJ databases">
        <authorList>
            <person name="Meier V. D."/>
        </authorList>
    </citation>
    <scope>NUCLEOTIDE SEQUENCE</scope>
    <source>
        <strain evidence="2">AVDCRST_MAG24</strain>
    </source>
</reference>
<dbReference type="EMBL" id="CADCUF010000255">
    <property type="protein sequence ID" value="CAA9350610.1"/>
    <property type="molecule type" value="Genomic_DNA"/>
</dbReference>
<feature type="compositionally biased region" description="Basic residues" evidence="1">
    <location>
        <begin position="122"/>
        <end position="133"/>
    </location>
</feature>
<gene>
    <name evidence="2" type="ORF">AVDCRST_MAG24-1773</name>
</gene>
<sequence>ERAGDSRGRSAGDARGGARSRARVRRPRWPGLGERRPGGRRPAPDRLRHPPGTARPAQRTSGRAGRGTRGGRSGVRRAGVEQGRPPAAGGRDDDRGAVRGGLRPAGGRHQRRGAPVGGGGAARRRAALAHAGRRPVAVARAPRAL</sequence>
<protein>
    <submittedName>
        <fullName evidence="2">Uncharacterized protein</fullName>
    </submittedName>
</protein>
<feature type="compositionally biased region" description="Basic residues" evidence="1">
    <location>
        <begin position="18"/>
        <end position="28"/>
    </location>
</feature>
<feature type="non-terminal residue" evidence="2">
    <location>
        <position position="145"/>
    </location>
</feature>